<dbReference type="SUPFAM" id="SSF53335">
    <property type="entry name" value="S-adenosyl-L-methionine-dependent methyltransferases"/>
    <property type="match status" value="1"/>
</dbReference>
<feature type="binding site" evidence="4">
    <location>
        <position position="290"/>
    </location>
    <ligand>
        <name>S-adenosyl-L-methionine</name>
        <dbReference type="ChEBI" id="CHEBI:59789"/>
    </ligand>
</feature>
<feature type="active site" description="Nucleophile" evidence="4">
    <location>
        <position position="413"/>
    </location>
</feature>
<dbReference type="GO" id="GO:0070475">
    <property type="term" value="P:rRNA base methylation"/>
    <property type="evidence" value="ECO:0007669"/>
    <property type="project" value="TreeGrafter"/>
</dbReference>
<dbReference type="NCBIfam" id="TIGR00479">
    <property type="entry name" value="rumA"/>
    <property type="match status" value="1"/>
</dbReference>
<evidence type="ECO:0000313" key="7">
    <source>
        <dbReference type="EMBL" id="TDY56096.1"/>
    </source>
</evidence>
<dbReference type="PROSITE" id="PS01231">
    <property type="entry name" value="TRMA_2"/>
    <property type="match status" value="1"/>
</dbReference>
<feature type="domain" description="TRAM" evidence="6">
    <location>
        <begin position="2"/>
        <end position="61"/>
    </location>
</feature>
<dbReference type="Proteomes" id="UP000295066">
    <property type="component" value="Unassembled WGS sequence"/>
</dbReference>
<dbReference type="Pfam" id="PF05958">
    <property type="entry name" value="tRNA_U5-meth_tr"/>
    <property type="match status" value="1"/>
</dbReference>
<comment type="similarity">
    <text evidence="4">Belongs to the class I-like SAM-binding methyltransferase superfamily. RNA M5U methyltransferase family.</text>
</comment>
<keyword evidence="2 4" id="KW-0808">Transferase</keyword>
<feature type="active site" evidence="5">
    <location>
        <position position="413"/>
    </location>
</feature>
<dbReference type="PANTHER" id="PTHR11061:SF30">
    <property type="entry name" value="TRNA (URACIL(54)-C(5))-METHYLTRANSFERASE"/>
    <property type="match status" value="1"/>
</dbReference>
<evidence type="ECO:0000259" key="6">
    <source>
        <dbReference type="PROSITE" id="PS50926"/>
    </source>
</evidence>
<dbReference type="PROSITE" id="PS50926">
    <property type="entry name" value="TRAM"/>
    <property type="match status" value="1"/>
</dbReference>
<dbReference type="PROSITE" id="PS51687">
    <property type="entry name" value="SAM_MT_RNA_M5U"/>
    <property type="match status" value="1"/>
</dbReference>
<dbReference type="Gene3D" id="2.40.50.1070">
    <property type="match status" value="1"/>
</dbReference>
<dbReference type="EMBL" id="SORI01000019">
    <property type="protein sequence ID" value="TDY56096.1"/>
    <property type="molecule type" value="Genomic_DNA"/>
</dbReference>
<accession>A0A4R8M1R4</accession>
<dbReference type="GO" id="GO:0070041">
    <property type="term" value="F:rRNA (uridine-C5-)-methyltransferase activity"/>
    <property type="evidence" value="ECO:0007669"/>
    <property type="project" value="TreeGrafter"/>
</dbReference>
<dbReference type="CDD" id="cd02440">
    <property type="entry name" value="AdoMet_MTases"/>
    <property type="match status" value="1"/>
</dbReference>
<dbReference type="Gene3D" id="3.40.50.150">
    <property type="entry name" value="Vaccinia Virus protein VP39"/>
    <property type="match status" value="1"/>
</dbReference>
<dbReference type="AlphaFoldDB" id="A0A4R8M1R4"/>
<reference evidence="7 8" key="1">
    <citation type="submission" date="2019-03" db="EMBL/GenBank/DDBJ databases">
        <title>Genomic Encyclopedia of Type Strains, Phase IV (KMG-IV): sequencing the most valuable type-strain genomes for metagenomic binning, comparative biology and taxonomic classification.</title>
        <authorList>
            <person name="Goeker M."/>
        </authorList>
    </citation>
    <scope>NUCLEOTIDE SEQUENCE [LARGE SCALE GENOMIC DNA]</scope>
    <source>
        <strain evidence="7 8">DSM 25964</strain>
    </source>
</reference>
<feature type="binding site" evidence="4">
    <location>
        <position position="386"/>
    </location>
    <ligand>
        <name>S-adenosyl-L-methionine</name>
        <dbReference type="ChEBI" id="CHEBI:59789"/>
    </ligand>
</feature>
<dbReference type="PROSITE" id="PS01230">
    <property type="entry name" value="TRMA_1"/>
    <property type="match status" value="1"/>
</dbReference>
<gene>
    <name evidence="7" type="ORF">C8D99_11945</name>
</gene>
<comment type="caution">
    <text evidence="7">The sequence shown here is derived from an EMBL/GenBank/DDBJ whole genome shotgun (WGS) entry which is preliminary data.</text>
</comment>
<evidence type="ECO:0000256" key="4">
    <source>
        <dbReference type="PROSITE-ProRule" id="PRU01024"/>
    </source>
</evidence>
<dbReference type="InterPro" id="IPR030390">
    <property type="entry name" value="MeTrfase_TrmA_AS"/>
</dbReference>
<keyword evidence="8" id="KW-1185">Reference proteome</keyword>
<keyword evidence="1 4" id="KW-0489">Methyltransferase</keyword>
<dbReference type="InterPro" id="IPR030391">
    <property type="entry name" value="MeTrfase_TrmA_CS"/>
</dbReference>
<name>A0A4R8M1R4_9BACT</name>
<dbReference type="Gene3D" id="2.40.50.140">
    <property type="entry name" value="Nucleic acid-binding proteins"/>
    <property type="match status" value="1"/>
</dbReference>
<evidence type="ECO:0000256" key="2">
    <source>
        <dbReference type="ARBA" id="ARBA00022679"/>
    </source>
</evidence>
<evidence type="ECO:0000313" key="8">
    <source>
        <dbReference type="Proteomes" id="UP000295066"/>
    </source>
</evidence>
<sequence>MAVKQGERVVLRTEKISSDGSCIARTSEGLVVFVPGALPGEEIRGRIIRKKREYAIAEPEEILLPHPGRSTPFCPLYERCGGCQLQHAEYSLQCSLKRDIVRDAFERIYRGTFPDIPSCEPSPREQNYRNKGSLPIGNAGGKTAAGYYARRSHDIVPVTSCPILAKEIGDLPGTVSGILSSLGFPPYDEKSGKGLFRHLILRCGTGTGNVLISLVAARRLSKAEHERAEHRLVPLLRSQCPNLRTVTLNYNFSRSNVIVGESTETLFGDGLIEEELSPFRFRFDSTAFFQVNSEQAARLYETAAQMAGAGGSGKVLELYSGIGTLTCFLARDASSVTAVEEWLPSVERMKENVEANGMSGKIKILPGPVEDNIRSLSGDFDTVVVDPPRTGCSREAVRSILDMAPRDIVYISCNPATLARDASIFRQEGYSPVEIKCFDMFPHTVHVETAVRFSPGGVSAGAGKGENWVHRR</sequence>
<evidence type="ECO:0000256" key="1">
    <source>
        <dbReference type="ARBA" id="ARBA00022603"/>
    </source>
</evidence>
<dbReference type="SUPFAM" id="SSF50249">
    <property type="entry name" value="Nucleic acid-binding proteins"/>
    <property type="match status" value="1"/>
</dbReference>
<proteinExistence type="inferred from homology"/>
<dbReference type="InterPro" id="IPR002792">
    <property type="entry name" value="TRAM_dom"/>
</dbReference>
<dbReference type="InterPro" id="IPR012340">
    <property type="entry name" value="NA-bd_OB-fold"/>
</dbReference>
<dbReference type="OrthoDB" id="9804590at2"/>
<dbReference type="Pfam" id="PF01938">
    <property type="entry name" value="TRAM"/>
    <property type="match status" value="1"/>
</dbReference>
<organism evidence="7 8">
    <name type="scientific">Aminivibrio pyruvatiphilus</name>
    <dbReference type="NCBI Taxonomy" id="1005740"/>
    <lineage>
        <taxon>Bacteria</taxon>
        <taxon>Thermotogati</taxon>
        <taxon>Synergistota</taxon>
        <taxon>Synergistia</taxon>
        <taxon>Synergistales</taxon>
        <taxon>Aminobacteriaceae</taxon>
        <taxon>Aminivibrio</taxon>
    </lineage>
</organism>
<keyword evidence="3 4" id="KW-0949">S-adenosyl-L-methionine</keyword>
<evidence type="ECO:0000256" key="5">
    <source>
        <dbReference type="PROSITE-ProRule" id="PRU10015"/>
    </source>
</evidence>
<dbReference type="InterPro" id="IPR029063">
    <property type="entry name" value="SAM-dependent_MTases_sf"/>
</dbReference>
<protein>
    <submittedName>
        <fullName evidence="7">23S rRNA (Uracil1939-C5)-methyltransferase</fullName>
    </submittedName>
</protein>
<dbReference type="PANTHER" id="PTHR11061">
    <property type="entry name" value="RNA M5U METHYLTRANSFERASE"/>
    <property type="match status" value="1"/>
</dbReference>
<evidence type="ECO:0000256" key="3">
    <source>
        <dbReference type="ARBA" id="ARBA00022691"/>
    </source>
</evidence>
<dbReference type="InterPro" id="IPR010280">
    <property type="entry name" value="U5_MeTrfase_fam"/>
</dbReference>
<feature type="binding site" evidence="4">
    <location>
        <position position="340"/>
    </location>
    <ligand>
        <name>S-adenosyl-L-methionine</name>
        <dbReference type="ChEBI" id="CHEBI:59789"/>
    </ligand>
</feature>
<feature type="binding site" evidence="4">
    <location>
        <position position="319"/>
    </location>
    <ligand>
        <name>S-adenosyl-L-methionine</name>
        <dbReference type="ChEBI" id="CHEBI:59789"/>
    </ligand>
</feature>